<organism evidence="3 4">
    <name type="scientific">Pinctada imbricata</name>
    <name type="common">Atlantic pearl-oyster</name>
    <name type="synonym">Pinctada martensii</name>
    <dbReference type="NCBI Taxonomy" id="66713"/>
    <lineage>
        <taxon>Eukaryota</taxon>
        <taxon>Metazoa</taxon>
        <taxon>Spiralia</taxon>
        <taxon>Lophotrochozoa</taxon>
        <taxon>Mollusca</taxon>
        <taxon>Bivalvia</taxon>
        <taxon>Autobranchia</taxon>
        <taxon>Pteriomorphia</taxon>
        <taxon>Pterioida</taxon>
        <taxon>Pterioidea</taxon>
        <taxon>Pteriidae</taxon>
        <taxon>Pinctada</taxon>
    </lineage>
</organism>
<reference evidence="3" key="1">
    <citation type="submission" date="2019-08" db="EMBL/GenBank/DDBJ databases">
        <title>The improved chromosome-level genome for the pearl oyster Pinctada fucata martensii using PacBio sequencing and Hi-C.</title>
        <authorList>
            <person name="Zheng Z."/>
        </authorList>
    </citation>
    <scope>NUCLEOTIDE SEQUENCE</scope>
    <source>
        <strain evidence="3">ZZ-2019</strain>
        <tissue evidence="3">Adductor muscle</tissue>
    </source>
</reference>
<name>A0AA88YCB5_PINIB</name>
<evidence type="ECO:0000259" key="2">
    <source>
        <dbReference type="PROSITE" id="PS50119"/>
    </source>
</evidence>
<keyword evidence="4" id="KW-1185">Reference proteome</keyword>
<accession>A0AA88YCB5</accession>
<keyword evidence="1" id="KW-0862">Zinc</keyword>
<dbReference type="InterPro" id="IPR011042">
    <property type="entry name" value="6-blade_b-propeller_TolB-like"/>
</dbReference>
<dbReference type="Pfam" id="PF00643">
    <property type="entry name" value="zf-B_box"/>
    <property type="match status" value="1"/>
</dbReference>
<dbReference type="EMBL" id="VSWD01000005">
    <property type="protein sequence ID" value="KAK3102652.1"/>
    <property type="molecule type" value="Genomic_DNA"/>
</dbReference>
<evidence type="ECO:0000313" key="4">
    <source>
        <dbReference type="Proteomes" id="UP001186944"/>
    </source>
</evidence>
<dbReference type="PROSITE" id="PS50119">
    <property type="entry name" value="ZF_BBOX"/>
    <property type="match status" value="1"/>
</dbReference>
<evidence type="ECO:0000313" key="3">
    <source>
        <dbReference type="EMBL" id="KAK3102652.1"/>
    </source>
</evidence>
<comment type="caution">
    <text evidence="3">The sequence shown here is derived from an EMBL/GenBank/DDBJ whole genome shotgun (WGS) entry which is preliminary data.</text>
</comment>
<dbReference type="PANTHER" id="PTHR25462:SF296">
    <property type="entry name" value="MEIOTIC P26, ISOFORM F"/>
    <property type="match status" value="1"/>
</dbReference>
<dbReference type="SUPFAM" id="SSF63829">
    <property type="entry name" value="Calcium-dependent phosphotriesterase"/>
    <property type="match status" value="1"/>
</dbReference>
<dbReference type="SUPFAM" id="SSF57845">
    <property type="entry name" value="B-box zinc-binding domain"/>
    <property type="match status" value="1"/>
</dbReference>
<sequence>MFQFALKLCEEHHQKELHAYCNTCEKKICSSCIKVEHNQHDWETITEIVRAKKRSLPEECKEIRANHIPVLEEEIERFERQIQRGEAAFEQNKSVLNSSRQSYVDQINNLFDARIDECRQKHEKATTIYRKYRDGLKQKKEYLEMMTTALDKDINTLPDHDILDMAKDMKDELEKALSYTADKYTCTTMYVPGQMNVQALEDMIGEIQNVSVEEKYDINRYFESIHSINPVSDTNAWIMTLADNFAKLLNRTGEEIKTMSTPCDEIVVLGSAAFVLINELQHLLSVLMGDESIETTICTKQLLPIFISKTANDEILVALRDEGDNFDLITTSRRIIQRMTLTGEVVQTYEFREDGKTRLFTIPTRMTENKNTDICVVNWLMKESGELIVLKKDGRVKFTYRGEELKSEKFDPVDVECDEKCRILFTEVHSGAIHMLSAEGMFLCTLCQYEQLHPWPISFYGNYLWCGFYNGRVKVFKYTSN</sequence>
<gene>
    <name evidence="3" type="ORF">FSP39_012904</name>
</gene>
<dbReference type="Proteomes" id="UP001186944">
    <property type="component" value="Unassembled WGS sequence"/>
</dbReference>
<dbReference type="InterPro" id="IPR000315">
    <property type="entry name" value="Znf_B-box"/>
</dbReference>
<protein>
    <recommendedName>
        <fullName evidence="2">B box-type domain-containing protein</fullName>
    </recommendedName>
</protein>
<dbReference type="GO" id="GO:0061630">
    <property type="term" value="F:ubiquitin protein ligase activity"/>
    <property type="evidence" value="ECO:0007669"/>
    <property type="project" value="TreeGrafter"/>
</dbReference>
<feature type="domain" description="B box-type" evidence="2">
    <location>
        <begin position="4"/>
        <end position="45"/>
    </location>
</feature>
<dbReference type="PANTHER" id="PTHR25462">
    <property type="entry name" value="BONUS, ISOFORM C-RELATED"/>
    <property type="match status" value="1"/>
</dbReference>
<keyword evidence="1" id="KW-0863">Zinc-finger</keyword>
<dbReference type="Gene3D" id="2.120.10.30">
    <property type="entry name" value="TolB, C-terminal domain"/>
    <property type="match status" value="1"/>
</dbReference>
<proteinExistence type="predicted"/>
<keyword evidence="1" id="KW-0479">Metal-binding</keyword>
<dbReference type="Gene3D" id="3.30.160.60">
    <property type="entry name" value="Classic Zinc Finger"/>
    <property type="match status" value="1"/>
</dbReference>
<dbReference type="AlphaFoldDB" id="A0AA88YCB5"/>
<dbReference type="InterPro" id="IPR047153">
    <property type="entry name" value="TRIM45/56/19-like"/>
</dbReference>
<dbReference type="GO" id="GO:0008270">
    <property type="term" value="F:zinc ion binding"/>
    <property type="evidence" value="ECO:0007669"/>
    <property type="project" value="UniProtKB-KW"/>
</dbReference>
<evidence type="ECO:0000256" key="1">
    <source>
        <dbReference type="PROSITE-ProRule" id="PRU00024"/>
    </source>
</evidence>